<feature type="domain" description="Glycosyl transferase family 1" evidence="1">
    <location>
        <begin position="213"/>
        <end position="382"/>
    </location>
</feature>
<evidence type="ECO:0000259" key="2">
    <source>
        <dbReference type="Pfam" id="PF13579"/>
    </source>
</evidence>
<dbReference type="AlphaFoldDB" id="H5XZN0"/>
<dbReference type="eggNOG" id="COG0438">
    <property type="taxonomic scope" value="Bacteria"/>
</dbReference>
<dbReference type="InterPro" id="IPR001296">
    <property type="entry name" value="Glyco_trans_1"/>
</dbReference>
<dbReference type="InterPro" id="IPR028098">
    <property type="entry name" value="Glyco_trans_4-like_N"/>
</dbReference>
<sequence>MRFLILTQYFPPETGAAQVRLKELAKGLQRQGHEVVVVTAFPNHPSGVIPPEYRGRWSMKDEVEGLPVYRTWVYPVQRGRFWKRLLNYFSFTFSSLWGILKAGPCDVLFVESPPLFLGMTAVLGSWIKRARLVFNVSDLWPESAVALGLVTNKTMIRMTEGLETWLYNRSWKLSAVTVGIRDTWIKRGIPADKIAFLPNGVNLELFRPLPPDQEFKEKLGLQDKFVLVYTGTMGYAQGLESVLEAANLLRSESQYQFLFLGDGTEKPKLEEMAKEMKLPNVQFLGFQPVTDMPRYMSLAAGSIIPLKKLKLFEGARPSKMFPAMGCAVPVIYSGEGEAVELIREAGAGLTVEPENPQEMAQAIRSLYELSDQGKSMGKSGRRYVEDHYSWDSIVSQWLKELK</sequence>
<feature type="domain" description="Glycosyltransferase subfamily 4-like N-terminal" evidence="2">
    <location>
        <begin position="15"/>
        <end position="200"/>
    </location>
</feature>
<proteinExistence type="predicted"/>
<evidence type="ECO:0000313" key="3">
    <source>
        <dbReference type="EMBL" id="EHQ92004.1"/>
    </source>
</evidence>
<dbReference type="PANTHER" id="PTHR45947">
    <property type="entry name" value="SULFOQUINOVOSYL TRANSFERASE SQD2"/>
    <property type="match status" value="1"/>
</dbReference>
<dbReference type="GO" id="GO:0016758">
    <property type="term" value="F:hexosyltransferase activity"/>
    <property type="evidence" value="ECO:0007669"/>
    <property type="project" value="TreeGrafter"/>
</dbReference>
<keyword evidence="4" id="KW-1185">Reference proteome</keyword>
<dbReference type="HOGENOM" id="CLU_009583_11_2_9"/>
<keyword evidence="3" id="KW-0808">Transferase</keyword>
<dbReference type="PANTHER" id="PTHR45947:SF3">
    <property type="entry name" value="SULFOQUINOVOSYL TRANSFERASE SQD2"/>
    <property type="match status" value="1"/>
</dbReference>
<dbReference type="InterPro" id="IPR050194">
    <property type="entry name" value="Glycosyltransferase_grp1"/>
</dbReference>
<name>H5XZN0_9FIRM</name>
<dbReference type="RefSeq" id="WP_007787194.1">
    <property type="nucleotide sequence ID" value="NZ_CM001441.1"/>
</dbReference>
<dbReference type="SUPFAM" id="SSF53756">
    <property type="entry name" value="UDP-Glycosyltransferase/glycogen phosphorylase"/>
    <property type="match status" value="1"/>
</dbReference>
<dbReference type="Proteomes" id="UP000005104">
    <property type="component" value="Chromosome"/>
</dbReference>
<dbReference type="Gene3D" id="3.40.50.2000">
    <property type="entry name" value="Glycogen Phosphorylase B"/>
    <property type="match status" value="2"/>
</dbReference>
<dbReference type="EMBL" id="CM001441">
    <property type="protein sequence ID" value="EHQ92004.1"/>
    <property type="molecule type" value="Genomic_DNA"/>
</dbReference>
<evidence type="ECO:0000259" key="1">
    <source>
        <dbReference type="Pfam" id="PF00534"/>
    </source>
</evidence>
<accession>H5XZN0</accession>
<gene>
    <name evidence="3" type="ORF">DesyoDRAFT_5070</name>
</gene>
<organism evidence="3 4">
    <name type="scientific">Desulfosporosinus youngiae DSM 17734</name>
    <dbReference type="NCBI Taxonomy" id="768710"/>
    <lineage>
        <taxon>Bacteria</taxon>
        <taxon>Bacillati</taxon>
        <taxon>Bacillota</taxon>
        <taxon>Clostridia</taxon>
        <taxon>Eubacteriales</taxon>
        <taxon>Desulfitobacteriaceae</taxon>
        <taxon>Desulfosporosinus</taxon>
    </lineage>
</organism>
<dbReference type="Pfam" id="PF00534">
    <property type="entry name" value="Glycos_transf_1"/>
    <property type="match status" value="1"/>
</dbReference>
<dbReference type="Pfam" id="PF13579">
    <property type="entry name" value="Glyco_trans_4_4"/>
    <property type="match status" value="1"/>
</dbReference>
<protein>
    <submittedName>
        <fullName evidence="3">Glycosyltransferase</fullName>
    </submittedName>
</protein>
<dbReference type="OrthoDB" id="9811902at2"/>
<evidence type="ECO:0000313" key="4">
    <source>
        <dbReference type="Proteomes" id="UP000005104"/>
    </source>
</evidence>
<dbReference type="CDD" id="cd03794">
    <property type="entry name" value="GT4_WbuB-like"/>
    <property type="match status" value="1"/>
</dbReference>
<dbReference type="STRING" id="768710.DesyoDRAFT_5070"/>
<reference evidence="3 4" key="1">
    <citation type="submission" date="2011-11" db="EMBL/GenBank/DDBJ databases">
        <title>The Noncontiguous Finished genome of Desulfosporosinus youngiae DSM 17734.</title>
        <authorList>
            <consortium name="US DOE Joint Genome Institute (JGI-PGF)"/>
            <person name="Lucas S."/>
            <person name="Han J."/>
            <person name="Lapidus A."/>
            <person name="Cheng J.-F."/>
            <person name="Goodwin L."/>
            <person name="Pitluck S."/>
            <person name="Peters L."/>
            <person name="Ovchinnikova G."/>
            <person name="Lu M."/>
            <person name="Land M.L."/>
            <person name="Hauser L."/>
            <person name="Pester M."/>
            <person name="Spring S."/>
            <person name="Ollivier B."/>
            <person name="Rattei T."/>
            <person name="Klenk H.-P."/>
            <person name="Wagner M."/>
            <person name="Loy A."/>
            <person name="Woyke T.J."/>
        </authorList>
    </citation>
    <scope>NUCLEOTIDE SEQUENCE [LARGE SCALE GENOMIC DNA]</scope>
    <source>
        <strain evidence="3 4">DSM 17734</strain>
    </source>
</reference>